<dbReference type="OrthoDB" id="1814621at2"/>
<dbReference type="eggNOG" id="ENOG50333WR">
    <property type="taxonomic scope" value="Bacteria"/>
</dbReference>
<dbReference type="STRING" id="234267.Acid_5129"/>
<feature type="transmembrane region" description="Helical" evidence="1">
    <location>
        <begin position="197"/>
        <end position="216"/>
    </location>
</feature>
<name>Q01W81_SOLUE</name>
<keyword evidence="1" id="KW-1133">Transmembrane helix</keyword>
<organism evidence="2">
    <name type="scientific">Solibacter usitatus (strain Ellin6076)</name>
    <dbReference type="NCBI Taxonomy" id="234267"/>
    <lineage>
        <taxon>Bacteria</taxon>
        <taxon>Pseudomonadati</taxon>
        <taxon>Acidobacteriota</taxon>
        <taxon>Terriglobia</taxon>
        <taxon>Bryobacterales</taxon>
        <taxon>Solibacteraceae</taxon>
        <taxon>Candidatus Solibacter</taxon>
    </lineage>
</organism>
<feature type="transmembrane region" description="Helical" evidence="1">
    <location>
        <begin position="334"/>
        <end position="353"/>
    </location>
</feature>
<keyword evidence="1" id="KW-0472">Membrane</keyword>
<dbReference type="InParanoid" id="Q01W81"/>
<feature type="transmembrane region" description="Helical" evidence="1">
    <location>
        <begin position="97"/>
        <end position="121"/>
    </location>
</feature>
<evidence type="ECO:0000256" key="1">
    <source>
        <dbReference type="SAM" id="Phobius"/>
    </source>
</evidence>
<gene>
    <name evidence="2" type="ordered locus">Acid_5129</name>
</gene>
<sequence length="645" mass="70390" precursor="true">MTGPFKIARSLWAPLLFAGIVLALNPHWFQAPIVETSDFAANSLQVYRAKIFHEMLGNYSRWEFHHPGPAIFYVLAAGERVFHDWTHLVPGTMNAQLVTLVLINTAFLFGAIEIFAGYFTSQMFRPAAFAAALLWIYMVNVTVATGAVVSPWMPHVALFAFLFFAAACASVAAGRISHLPWMALGAMLMVHLHVAQFLFAGVLAAAACMVAAVGEWRAGRLSRHGKAAAASAGIVALFLLPMVLELAVHRPNNLDDIRAYLARYPDPNRGIGNAVRYFVSFLAFEPDAVQAQIGGASVPMRLGSTPIIYWAIYLAALGSAVWVAVRRPKTVPRLVWIVIGECVLISLLFLYWADRITGAFYNFNGFFVYTIQLLGLWSIAGVLSQAWNAKWARAAWVVPFAAMPLMATELRNPDRGSDAIARMSEALASSGPVHLVFEHDDWDTAAGVANQLARRGQAVCVDAGWFFLFGREAVCRPGTEFGRRVVTADGIFEPGRRPLVLPLRIGIDEASALREGFHAPERDHRWTGRSASLGFTLAAGAPQYRLTITGSVLPERPVEVALNGVRLGVLDGLWKSSQSFDVPGNAMKAGEMNRLTFECARAAPIAGDARELGFSLMTVELHRGLNAPMQSDRLVRAPGGGYRAR</sequence>
<feature type="transmembrane region" description="Helical" evidence="1">
    <location>
        <begin position="156"/>
        <end position="177"/>
    </location>
</feature>
<feature type="transmembrane region" description="Helical" evidence="1">
    <location>
        <begin position="12"/>
        <end position="29"/>
    </location>
</feature>
<dbReference type="HOGENOM" id="CLU_416733_0_0_0"/>
<dbReference type="AlphaFoldDB" id="Q01W81"/>
<feature type="transmembrane region" description="Helical" evidence="1">
    <location>
        <begin position="228"/>
        <end position="248"/>
    </location>
</feature>
<feature type="transmembrane region" description="Helical" evidence="1">
    <location>
        <begin position="127"/>
        <end position="149"/>
    </location>
</feature>
<proteinExistence type="predicted"/>
<reference evidence="2" key="1">
    <citation type="submission" date="2006-10" db="EMBL/GenBank/DDBJ databases">
        <title>Complete sequence of Solibacter usitatus Ellin6076.</title>
        <authorList>
            <consortium name="US DOE Joint Genome Institute"/>
            <person name="Copeland A."/>
            <person name="Lucas S."/>
            <person name="Lapidus A."/>
            <person name="Barry K."/>
            <person name="Detter J.C."/>
            <person name="Glavina del Rio T."/>
            <person name="Hammon N."/>
            <person name="Israni S."/>
            <person name="Dalin E."/>
            <person name="Tice H."/>
            <person name="Pitluck S."/>
            <person name="Thompson L.S."/>
            <person name="Brettin T."/>
            <person name="Bruce D."/>
            <person name="Han C."/>
            <person name="Tapia R."/>
            <person name="Gilna P."/>
            <person name="Schmutz J."/>
            <person name="Larimer F."/>
            <person name="Land M."/>
            <person name="Hauser L."/>
            <person name="Kyrpides N."/>
            <person name="Mikhailova N."/>
            <person name="Janssen P.H."/>
            <person name="Kuske C.R."/>
            <person name="Richardson P."/>
        </authorList>
    </citation>
    <scope>NUCLEOTIDE SEQUENCE</scope>
    <source>
        <strain evidence="2">Ellin6076</strain>
    </source>
</reference>
<dbReference type="KEGG" id="sus:Acid_5129"/>
<feature type="transmembrane region" description="Helical" evidence="1">
    <location>
        <begin position="359"/>
        <end position="383"/>
    </location>
</feature>
<keyword evidence="1" id="KW-0812">Transmembrane</keyword>
<evidence type="ECO:0000313" key="2">
    <source>
        <dbReference type="EMBL" id="ABJ86084.1"/>
    </source>
</evidence>
<protein>
    <recommendedName>
        <fullName evidence="3">Glycosyltransferase RgtA/B/C/D-like domain-containing protein</fullName>
    </recommendedName>
</protein>
<accession>Q01W81</accession>
<evidence type="ECO:0008006" key="3">
    <source>
        <dbReference type="Google" id="ProtNLM"/>
    </source>
</evidence>
<dbReference type="EMBL" id="CP000473">
    <property type="protein sequence ID" value="ABJ86084.1"/>
    <property type="molecule type" value="Genomic_DNA"/>
</dbReference>
<feature type="transmembrane region" description="Helical" evidence="1">
    <location>
        <begin position="307"/>
        <end position="325"/>
    </location>
</feature>